<keyword evidence="2" id="KW-1185">Reference proteome</keyword>
<evidence type="ECO:0000313" key="1">
    <source>
        <dbReference type="EMBL" id="EJK70733.1"/>
    </source>
</evidence>
<dbReference type="AlphaFoldDB" id="K0SWH3"/>
<accession>K0SWH3</accession>
<gene>
    <name evidence="1" type="ORF">THAOC_07885</name>
</gene>
<evidence type="ECO:0000313" key="2">
    <source>
        <dbReference type="Proteomes" id="UP000266841"/>
    </source>
</evidence>
<protein>
    <submittedName>
        <fullName evidence="1">Uncharacterized protein</fullName>
    </submittedName>
</protein>
<proteinExistence type="predicted"/>
<feature type="non-terminal residue" evidence="1">
    <location>
        <position position="288"/>
    </location>
</feature>
<organism evidence="1 2">
    <name type="scientific">Thalassiosira oceanica</name>
    <name type="common">Marine diatom</name>
    <dbReference type="NCBI Taxonomy" id="159749"/>
    <lineage>
        <taxon>Eukaryota</taxon>
        <taxon>Sar</taxon>
        <taxon>Stramenopiles</taxon>
        <taxon>Ochrophyta</taxon>
        <taxon>Bacillariophyta</taxon>
        <taxon>Coscinodiscophyceae</taxon>
        <taxon>Thalassiosirophycidae</taxon>
        <taxon>Thalassiosirales</taxon>
        <taxon>Thalassiosiraceae</taxon>
        <taxon>Thalassiosira</taxon>
    </lineage>
</organism>
<name>K0SWH3_THAOC</name>
<dbReference type="EMBL" id="AGNL01008116">
    <property type="protein sequence ID" value="EJK70733.1"/>
    <property type="molecule type" value="Genomic_DNA"/>
</dbReference>
<sequence length="288" mass="31254">MILHLGLAEKEELRVRRVNRGDKAVAFAWPASEWTSRLIRSCLVELATRRRLIASRPVESIDRRKGKAGGASLSRLRQRGSSLRRLDGISSEPDSQTQTPRKKLGRAFADAGSGAATISLVLGGAKMMLLAVLLGCAVLFGPAAAEKVVIHDIVAAQHTRQHQRAKTNPFVSSTVSVTVAPLPRTGSPPRSGPELGDAIADFYGRLFAGQDEYDVKIVAVSLLDGRSEYVAGGGTRRELFNVRRQSFGPESEAGGRKLLTNSLQHVKFSRDDDDYVRRNEPNDVSAAT</sequence>
<reference evidence="1 2" key="1">
    <citation type="journal article" date="2012" name="Genome Biol.">
        <title>Genome and low-iron response of an oceanic diatom adapted to chronic iron limitation.</title>
        <authorList>
            <person name="Lommer M."/>
            <person name="Specht M."/>
            <person name="Roy A.S."/>
            <person name="Kraemer L."/>
            <person name="Andreson R."/>
            <person name="Gutowska M.A."/>
            <person name="Wolf J."/>
            <person name="Bergner S.V."/>
            <person name="Schilhabel M.B."/>
            <person name="Klostermeier U.C."/>
            <person name="Beiko R.G."/>
            <person name="Rosenstiel P."/>
            <person name="Hippler M."/>
            <person name="Laroche J."/>
        </authorList>
    </citation>
    <scope>NUCLEOTIDE SEQUENCE [LARGE SCALE GENOMIC DNA]</scope>
    <source>
        <strain evidence="1 2">CCMP1005</strain>
    </source>
</reference>
<dbReference type="Proteomes" id="UP000266841">
    <property type="component" value="Unassembled WGS sequence"/>
</dbReference>
<comment type="caution">
    <text evidence="1">The sequence shown here is derived from an EMBL/GenBank/DDBJ whole genome shotgun (WGS) entry which is preliminary data.</text>
</comment>